<dbReference type="EMBL" id="JAQQAF010000008">
    <property type="protein sequence ID" value="KAJ8464293.1"/>
    <property type="molecule type" value="Genomic_DNA"/>
</dbReference>
<evidence type="ECO:0000313" key="5">
    <source>
        <dbReference type="Proteomes" id="UP001222027"/>
    </source>
</evidence>
<keyword evidence="5" id="KW-1185">Reference proteome</keyword>
<dbReference type="Gene3D" id="1.10.455.10">
    <property type="entry name" value="Ribosomal protein S7 domain"/>
    <property type="match status" value="1"/>
</dbReference>
<dbReference type="Proteomes" id="UP001222027">
    <property type="component" value="Unassembled WGS sequence"/>
</dbReference>
<accession>A0AAV8Q287</accession>
<evidence type="ECO:0000256" key="2">
    <source>
        <dbReference type="ARBA" id="ARBA00022980"/>
    </source>
</evidence>
<dbReference type="InterPro" id="IPR036823">
    <property type="entry name" value="Ribosomal_uS7_dom_sf"/>
</dbReference>
<dbReference type="GO" id="GO:0006412">
    <property type="term" value="P:translation"/>
    <property type="evidence" value="ECO:0007669"/>
    <property type="project" value="InterPro"/>
</dbReference>
<dbReference type="SUPFAM" id="SSF47973">
    <property type="entry name" value="Ribosomal protein S7"/>
    <property type="match status" value="1"/>
</dbReference>
<protein>
    <submittedName>
        <fullName evidence="4">Uncharacterized protein</fullName>
    </submittedName>
</protein>
<evidence type="ECO:0000256" key="1">
    <source>
        <dbReference type="ARBA" id="ARBA00007151"/>
    </source>
</evidence>
<organism evidence="4 5">
    <name type="scientific">Ensete ventricosum</name>
    <name type="common">Abyssinian banana</name>
    <name type="synonym">Musa ensete</name>
    <dbReference type="NCBI Taxonomy" id="4639"/>
    <lineage>
        <taxon>Eukaryota</taxon>
        <taxon>Viridiplantae</taxon>
        <taxon>Streptophyta</taxon>
        <taxon>Embryophyta</taxon>
        <taxon>Tracheophyta</taxon>
        <taxon>Spermatophyta</taxon>
        <taxon>Magnoliopsida</taxon>
        <taxon>Liliopsida</taxon>
        <taxon>Zingiberales</taxon>
        <taxon>Musaceae</taxon>
        <taxon>Ensete</taxon>
    </lineage>
</organism>
<keyword evidence="2" id="KW-0689">Ribosomal protein</keyword>
<proteinExistence type="inferred from homology"/>
<dbReference type="PANTHER" id="PTHR11205">
    <property type="entry name" value="RIBOSOMAL PROTEIN S7"/>
    <property type="match status" value="1"/>
</dbReference>
<sequence>MATTAAVSVALPEVKLFDRWGFDDLEWTKRRCHPNWFCWCCKTSSSDISPLRGVNQALYLLTTGARESAFRNIKTIAESTYAIEKKDEIESELLSLQDNPLAPISSCGVKNLSDPRAIRLPSTCCYFINCNIPIRSFGFFVFIPRYAAALDAIIEHFFALLSEVCTEFKQ</sequence>
<dbReference type="AlphaFoldDB" id="A0AAV8Q287"/>
<evidence type="ECO:0000313" key="4">
    <source>
        <dbReference type="EMBL" id="KAJ8464293.1"/>
    </source>
</evidence>
<evidence type="ECO:0000256" key="3">
    <source>
        <dbReference type="ARBA" id="ARBA00023274"/>
    </source>
</evidence>
<comment type="similarity">
    <text evidence="1">Belongs to the universal ribosomal protein uS7 family.</text>
</comment>
<dbReference type="GO" id="GO:0005840">
    <property type="term" value="C:ribosome"/>
    <property type="evidence" value="ECO:0007669"/>
    <property type="project" value="UniProtKB-KW"/>
</dbReference>
<dbReference type="InterPro" id="IPR000235">
    <property type="entry name" value="Ribosomal_uS7"/>
</dbReference>
<dbReference type="GO" id="GO:1990904">
    <property type="term" value="C:ribonucleoprotein complex"/>
    <property type="evidence" value="ECO:0007669"/>
    <property type="project" value="UniProtKB-KW"/>
</dbReference>
<gene>
    <name evidence="4" type="ORF">OPV22_026845</name>
</gene>
<name>A0AAV8Q287_ENSVE</name>
<reference evidence="4 5" key="1">
    <citation type="submission" date="2022-12" db="EMBL/GenBank/DDBJ databases">
        <title>Chromosome-scale assembly of the Ensete ventricosum genome.</title>
        <authorList>
            <person name="Dussert Y."/>
            <person name="Stocks J."/>
            <person name="Wendawek A."/>
            <person name="Woldeyes F."/>
            <person name="Nichols R.A."/>
            <person name="Borrell J.S."/>
        </authorList>
    </citation>
    <scope>NUCLEOTIDE SEQUENCE [LARGE SCALE GENOMIC DNA]</scope>
    <source>
        <strain evidence="5">cv. Maze</strain>
        <tissue evidence="4">Seeds</tissue>
    </source>
</reference>
<keyword evidence="3" id="KW-0687">Ribonucleoprotein</keyword>
<comment type="caution">
    <text evidence="4">The sequence shown here is derived from an EMBL/GenBank/DDBJ whole genome shotgun (WGS) entry which is preliminary data.</text>
</comment>